<protein>
    <submittedName>
        <fullName evidence="4">Uncharacterized protein</fullName>
    </submittedName>
</protein>
<evidence type="ECO:0000313" key="2">
    <source>
        <dbReference type="EMBL" id="MDZ4909473.1"/>
    </source>
</evidence>
<keyword evidence="1" id="KW-0175">Coiled coil</keyword>
<gene>
    <name evidence="6" type="ORF">EHZ11_13800</name>
    <name evidence="4" type="ORF">G6Z02_12415</name>
    <name evidence="5" type="ORF">G6Z34_16900</name>
    <name evidence="2" type="ORF">GNF68_10360</name>
    <name evidence="3" type="ORF">GNF83_05255</name>
</gene>
<evidence type="ECO:0000313" key="7">
    <source>
        <dbReference type="Proteomes" id="UP000273641"/>
    </source>
</evidence>
<dbReference type="EMBL" id="WNUI01000026">
    <property type="protein sequence ID" value="MDZ4909473.1"/>
    <property type="molecule type" value="Genomic_DNA"/>
</dbReference>
<dbReference type="EMBL" id="JAALNF010000007">
    <property type="protein sequence ID" value="NGT90993.1"/>
    <property type="molecule type" value="Genomic_DNA"/>
</dbReference>
<comment type="caution">
    <text evidence="4">The sequence shown here is derived from an EMBL/GenBank/DDBJ whole genome shotgun (WGS) entry which is preliminary data.</text>
</comment>
<reference evidence="4 8" key="3">
    <citation type="submission" date="2020-02" db="EMBL/GenBank/DDBJ databases">
        <title>Genomic Insights into the Phylogeny and Genetic Plasticity of the Human and Animal Enteric Pathogen Clostridium perfringens.</title>
        <authorList>
            <person name="Feng Y."/>
            <person name="Hu Y."/>
        </authorList>
    </citation>
    <scope>NUCLEOTIDE SEQUENCE</scope>
    <source>
        <strain evidence="4">CP-08</strain>
        <strain evidence="5 8">CP-40</strain>
    </source>
</reference>
<dbReference type="Proteomes" id="UP001288944">
    <property type="component" value="Unassembled WGS sequence"/>
</dbReference>
<evidence type="ECO:0000313" key="8">
    <source>
        <dbReference type="Proteomes" id="UP000481454"/>
    </source>
</evidence>
<accession>A0A6G4ZF61</accession>
<organism evidence="4">
    <name type="scientific">Clostridium perfringens</name>
    <dbReference type="NCBI Taxonomy" id="1502"/>
    <lineage>
        <taxon>Bacteria</taxon>
        <taxon>Bacillati</taxon>
        <taxon>Bacillota</taxon>
        <taxon>Clostridia</taxon>
        <taxon>Eubacteriales</taxon>
        <taxon>Clostridiaceae</taxon>
        <taxon>Clostridium</taxon>
    </lineage>
</organism>
<dbReference type="Proteomes" id="UP000273641">
    <property type="component" value="Unassembled WGS sequence"/>
</dbReference>
<reference evidence="6 7" key="1">
    <citation type="submission" date="2018-11" db="EMBL/GenBank/DDBJ databases">
        <title>Draft genome sequences of potential pathogenic Clostridium perfringens from environmental surface water in the North West Province, South Africa.</title>
        <authorList>
            <person name="Fourie J.C.J."/>
            <person name="Sanko T.J."/>
            <person name="Bezuidenhout C."/>
            <person name="Mienie C."/>
            <person name="Adeleke R."/>
        </authorList>
    </citation>
    <scope>NUCLEOTIDE SEQUENCE [LARGE SCALE GENOMIC DNA]</scope>
    <source>
        <strain evidence="6 7">SC4-C13</strain>
    </source>
</reference>
<dbReference type="EMBL" id="JAALLZ010000018">
    <property type="protein sequence ID" value="NGU31739.1"/>
    <property type="molecule type" value="Genomic_DNA"/>
</dbReference>
<proteinExistence type="predicted"/>
<name>A0A6G4ZF61_CLOPF</name>
<dbReference type="Proteomes" id="UP000481454">
    <property type="component" value="Unassembled WGS sequence"/>
</dbReference>
<dbReference type="EMBL" id="RQNR01000008">
    <property type="protein sequence ID" value="RQN23348.1"/>
    <property type="molecule type" value="Genomic_DNA"/>
</dbReference>
<evidence type="ECO:0000313" key="4">
    <source>
        <dbReference type="EMBL" id="NGT90993.1"/>
    </source>
</evidence>
<dbReference type="EMBL" id="WNUR01000008">
    <property type="protein sequence ID" value="MDZ7540663.1"/>
    <property type="molecule type" value="Genomic_DNA"/>
</dbReference>
<evidence type="ECO:0000313" key="5">
    <source>
        <dbReference type="EMBL" id="NGU31739.1"/>
    </source>
</evidence>
<evidence type="ECO:0000256" key="1">
    <source>
        <dbReference type="SAM" id="Coils"/>
    </source>
</evidence>
<reference evidence="2" key="2">
    <citation type="submission" date="2019-11" db="EMBL/GenBank/DDBJ databases">
        <title>Characterization of Clostridium perfringens isolates from swine manure treated agricultural soils.</title>
        <authorList>
            <person name="Wushke S.T."/>
        </authorList>
    </citation>
    <scope>NUCLEOTIDE SEQUENCE</scope>
    <source>
        <strain evidence="3">X62</strain>
        <strain evidence="2">X94</strain>
    </source>
</reference>
<dbReference type="Proteomes" id="UP001288778">
    <property type="component" value="Unassembled WGS sequence"/>
</dbReference>
<sequence>MSKKVEELKNEVMADVEKSCVEDIKAHMIDKIEEDVKVLDEDSKAYREDEKEAAKLGKAINKELDREIKEEAENAKEFAKELKADIESRE</sequence>
<dbReference type="AlphaFoldDB" id="A0A6G4ZF61"/>
<dbReference type="RefSeq" id="WP_003459951.1">
    <property type="nucleotide sequence ID" value="NZ_AP026870.1"/>
</dbReference>
<evidence type="ECO:0000313" key="6">
    <source>
        <dbReference type="EMBL" id="RQN23348.1"/>
    </source>
</evidence>
<evidence type="ECO:0000313" key="3">
    <source>
        <dbReference type="EMBL" id="MDZ7540663.1"/>
    </source>
</evidence>
<feature type="coiled-coil region" evidence="1">
    <location>
        <begin position="29"/>
        <end position="89"/>
    </location>
</feature>